<reference evidence="2" key="1">
    <citation type="submission" date="2022-07" db="EMBL/GenBank/DDBJ databases">
        <title>Genome analysis of Parmales, a sister group of diatoms, reveals the evolutionary specialization of diatoms from phago-mixotrophs to photoautotrophs.</title>
        <authorList>
            <person name="Ban H."/>
            <person name="Sato S."/>
            <person name="Yoshikawa S."/>
            <person name="Kazumasa Y."/>
            <person name="Nakamura Y."/>
            <person name="Ichinomiya M."/>
            <person name="Saitoh K."/>
            <person name="Sato N."/>
            <person name="Blanc-Mathieu R."/>
            <person name="Endo H."/>
            <person name="Kuwata A."/>
            <person name="Ogata H."/>
        </authorList>
    </citation>
    <scope>NUCLEOTIDE SEQUENCE</scope>
</reference>
<feature type="chain" id="PRO_5040780480" evidence="1">
    <location>
        <begin position="24"/>
        <end position="71"/>
    </location>
</feature>
<evidence type="ECO:0000256" key="1">
    <source>
        <dbReference type="SAM" id="SignalP"/>
    </source>
</evidence>
<dbReference type="EMBL" id="BRXZ01007894">
    <property type="protein sequence ID" value="GMI35500.1"/>
    <property type="molecule type" value="Genomic_DNA"/>
</dbReference>
<proteinExistence type="predicted"/>
<gene>
    <name evidence="2" type="ORF">TrRE_jg949</name>
</gene>
<feature type="signal peptide" evidence="1">
    <location>
        <begin position="1"/>
        <end position="23"/>
    </location>
</feature>
<comment type="caution">
    <text evidence="2">The sequence shown here is derived from an EMBL/GenBank/DDBJ whole genome shotgun (WGS) entry which is preliminary data.</text>
</comment>
<dbReference type="Proteomes" id="UP001165082">
    <property type="component" value="Unassembled WGS sequence"/>
</dbReference>
<evidence type="ECO:0000313" key="2">
    <source>
        <dbReference type="EMBL" id="GMI35500.1"/>
    </source>
</evidence>
<accession>A0A9W7G6S3</accession>
<dbReference type="AlphaFoldDB" id="A0A9W7G6S3"/>
<keyword evidence="3" id="KW-1185">Reference proteome</keyword>
<sequence>YPKTILLTYFLLTYFLLACACLAWPTRNFTPNTDSSLVAPTNSMSGDAADRYTELYGGGGGMDMVVLLKVS</sequence>
<protein>
    <submittedName>
        <fullName evidence="2">Uncharacterized protein</fullName>
    </submittedName>
</protein>
<keyword evidence="1" id="KW-0732">Signal</keyword>
<name>A0A9W7G6S3_9STRA</name>
<feature type="non-terminal residue" evidence="2">
    <location>
        <position position="1"/>
    </location>
</feature>
<organism evidence="2 3">
    <name type="scientific">Triparma retinervis</name>
    <dbReference type="NCBI Taxonomy" id="2557542"/>
    <lineage>
        <taxon>Eukaryota</taxon>
        <taxon>Sar</taxon>
        <taxon>Stramenopiles</taxon>
        <taxon>Ochrophyta</taxon>
        <taxon>Bolidophyceae</taxon>
        <taxon>Parmales</taxon>
        <taxon>Triparmaceae</taxon>
        <taxon>Triparma</taxon>
    </lineage>
</organism>
<evidence type="ECO:0000313" key="3">
    <source>
        <dbReference type="Proteomes" id="UP001165082"/>
    </source>
</evidence>